<accession>M1DNJ8</accession>
<organism evidence="1 2">
    <name type="scientific">Solanum tuberosum</name>
    <name type="common">Potato</name>
    <dbReference type="NCBI Taxonomy" id="4113"/>
    <lineage>
        <taxon>Eukaryota</taxon>
        <taxon>Viridiplantae</taxon>
        <taxon>Streptophyta</taxon>
        <taxon>Embryophyta</taxon>
        <taxon>Tracheophyta</taxon>
        <taxon>Spermatophyta</taxon>
        <taxon>Magnoliopsida</taxon>
        <taxon>eudicotyledons</taxon>
        <taxon>Gunneridae</taxon>
        <taxon>Pentapetalae</taxon>
        <taxon>asterids</taxon>
        <taxon>lamiids</taxon>
        <taxon>Solanales</taxon>
        <taxon>Solanaceae</taxon>
        <taxon>Solanoideae</taxon>
        <taxon>Solaneae</taxon>
        <taxon>Solanum</taxon>
    </lineage>
</organism>
<dbReference type="PaxDb" id="4113-PGSC0003DMT400091861"/>
<sequence length="140" mass="15845">MGSLARPADVRATRVEMDIPKLIDQAIQEHLAHLTKLVVKCEWDIESHTLRLDDLSTRIEAQEKAKGSFGALETMRAEIAALRAEVVQLQPTDISMLWGKFPLPDVLVYEPEVDVHNEIVAEDKSERTEEELVEETLTEL</sequence>
<dbReference type="Gramene" id="PGSC0003DMT400091861">
    <property type="protein sequence ID" value="PGSC0003DMT400091861"/>
    <property type="gene ID" value="PGSC0003DMG400041432"/>
</dbReference>
<dbReference type="HOGENOM" id="CLU_145080_0_0_1"/>
<reference evidence="1" key="2">
    <citation type="submission" date="2015-06" db="UniProtKB">
        <authorList>
            <consortium name="EnsemblPlants"/>
        </authorList>
    </citation>
    <scope>IDENTIFICATION</scope>
    <source>
        <strain evidence="1">DM1-3 516 R44</strain>
    </source>
</reference>
<evidence type="ECO:0000313" key="2">
    <source>
        <dbReference type="Proteomes" id="UP000011115"/>
    </source>
</evidence>
<evidence type="ECO:0000313" key="1">
    <source>
        <dbReference type="EnsemblPlants" id="PGSC0003DMT400091861"/>
    </source>
</evidence>
<keyword evidence="2" id="KW-1185">Reference proteome</keyword>
<proteinExistence type="predicted"/>
<dbReference type="Proteomes" id="UP000011115">
    <property type="component" value="Unassembled WGS sequence"/>
</dbReference>
<dbReference type="InParanoid" id="M1DNJ8"/>
<evidence type="ECO:0008006" key="3">
    <source>
        <dbReference type="Google" id="ProtNLM"/>
    </source>
</evidence>
<name>M1DNJ8_SOLTU</name>
<protein>
    <recommendedName>
        <fullName evidence="3">Integrase core domain containing protein</fullName>
    </recommendedName>
</protein>
<dbReference type="EnsemblPlants" id="PGSC0003DMT400091861">
    <property type="protein sequence ID" value="PGSC0003DMT400091861"/>
    <property type="gene ID" value="PGSC0003DMG400041432"/>
</dbReference>
<dbReference type="AlphaFoldDB" id="M1DNJ8"/>
<reference evidence="2" key="1">
    <citation type="journal article" date="2011" name="Nature">
        <title>Genome sequence and analysis of the tuber crop potato.</title>
        <authorList>
            <consortium name="The Potato Genome Sequencing Consortium"/>
        </authorList>
    </citation>
    <scope>NUCLEOTIDE SEQUENCE [LARGE SCALE GENOMIC DNA]</scope>
    <source>
        <strain evidence="2">cv. DM1-3 516 R44</strain>
    </source>
</reference>